<dbReference type="InterPro" id="IPR052346">
    <property type="entry name" value="O-mannosyl-transferase_TMTC"/>
</dbReference>
<accession>A0A558QS05</accession>
<evidence type="ECO:0000256" key="1">
    <source>
        <dbReference type="ARBA" id="ARBA00022737"/>
    </source>
</evidence>
<dbReference type="InterPro" id="IPR011990">
    <property type="entry name" value="TPR-like_helical_dom_sf"/>
</dbReference>
<dbReference type="Pfam" id="PF13432">
    <property type="entry name" value="TPR_16"/>
    <property type="match status" value="2"/>
</dbReference>
<evidence type="ECO:0000313" key="5">
    <source>
        <dbReference type="EMBL" id="TVV69923.1"/>
    </source>
</evidence>
<dbReference type="SMART" id="SM00028">
    <property type="entry name" value="TPR"/>
    <property type="match status" value="5"/>
</dbReference>
<dbReference type="SUPFAM" id="SSF48452">
    <property type="entry name" value="TPR-like"/>
    <property type="match status" value="2"/>
</dbReference>
<dbReference type="Gene3D" id="1.25.40.10">
    <property type="entry name" value="Tetratricopeptide repeat domain"/>
    <property type="match status" value="2"/>
</dbReference>
<protein>
    <submittedName>
        <fullName evidence="5">Tetratricopeptide repeat protein</fullName>
    </submittedName>
</protein>
<proteinExistence type="predicted"/>
<dbReference type="EMBL" id="VNIM01000158">
    <property type="protein sequence ID" value="TVV69923.1"/>
    <property type="molecule type" value="Genomic_DNA"/>
</dbReference>
<feature type="repeat" description="TPR" evidence="3">
    <location>
        <begin position="370"/>
        <end position="403"/>
    </location>
</feature>
<keyword evidence="2 3" id="KW-0802">TPR repeat</keyword>
<organism evidence="5 6">
    <name type="scientific">Alterirhizorhabdus solaris</name>
    <dbReference type="NCBI Taxonomy" id="2529389"/>
    <lineage>
        <taxon>Bacteria</taxon>
        <taxon>Pseudomonadati</taxon>
        <taxon>Pseudomonadota</taxon>
        <taxon>Alphaproteobacteria</taxon>
        <taxon>Sphingomonadales</taxon>
        <taxon>Rhizorhabdaceae</taxon>
        <taxon>Alterirhizorhabdus</taxon>
    </lineage>
</organism>
<evidence type="ECO:0000256" key="2">
    <source>
        <dbReference type="ARBA" id="ARBA00022803"/>
    </source>
</evidence>
<keyword evidence="4" id="KW-0732">Signal</keyword>
<dbReference type="Proteomes" id="UP000318681">
    <property type="component" value="Unassembled WGS sequence"/>
</dbReference>
<dbReference type="PANTHER" id="PTHR44227:SF3">
    <property type="entry name" value="PROTEIN O-MANNOSYL-TRANSFERASE TMTC4"/>
    <property type="match status" value="1"/>
</dbReference>
<evidence type="ECO:0000313" key="6">
    <source>
        <dbReference type="Proteomes" id="UP000318681"/>
    </source>
</evidence>
<evidence type="ECO:0000256" key="3">
    <source>
        <dbReference type="PROSITE-ProRule" id="PRU00339"/>
    </source>
</evidence>
<keyword evidence="6" id="KW-1185">Reference proteome</keyword>
<dbReference type="OrthoDB" id="9766710at2"/>
<feature type="signal peptide" evidence="4">
    <location>
        <begin position="1"/>
        <end position="33"/>
    </location>
</feature>
<reference evidence="5 6" key="1">
    <citation type="submission" date="2019-07" db="EMBL/GenBank/DDBJ databases">
        <title>Sphingomonas solaris sp. nov., isolated from a solar panel from Boston, Massachusetts.</title>
        <authorList>
            <person name="Tanner K."/>
            <person name="Pascual J."/>
            <person name="Mancuso C."/>
            <person name="Pereto J."/>
            <person name="Khalil A."/>
            <person name="Vilanova C."/>
        </authorList>
    </citation>
    <scope>NUCLEOTIDE SEQUENCE [LARGE SCALE GENOMIC DNA]</scope>
    <source>
        <strain evidence="5 6">R4DWN</strain>
    </source>
</reference>
<evidence type="ECO:0000256" key="4">
    <source>
        <dbReference type="SAM" id="SignalP"/>
    </source>
</evidence>
<dbReference type="InterPro" id="IPR006311">
    <property type="entry name" value="TAT_signal"/>
</dbReference>
<dbReference type="AlphaFoldDB" id="A0A558QS05"/>
<dbReference type="PANTHER" id="PTHR44227">
    <property type="match status" value="1"/>
</dbReference>
<feature type="chain" id="PRO_5021793320" evidence="4">
    <location>
        <begin position="34"/>
        <end position="566"/>
    </location>
</feature>
<dbReference type="InterPro" id="IPR019734">
    <property type="entry name" value="TPR_rpt"/>
</dbReference>
<dbReference type="PROSITE" id="PS51318">
    <property type="entry name" value="TAT"/>
    <property type="match status" value="1"/>
</dbReference>
<comment type="caution">
    <text evidence="5">The sequence shown here is derived from an EMBL/GenBank/DDBJ whole genome shotgun (WGS) entry which is preliminary data.</text>
</comment>
<dbReference type="PROSITE" id="PS50005">
    <property type="entry name" value="TPR"/>
    <property type="match status" value="1"/>
</dbReference>
<name>A0A558QS05_9SPHN</name>
<gene>
    <name evidence="5" type="ORF">FOY91_20420</name>
</gene>
<keyword evidence="1" id="KW-0677">Repeat</keyword>
<sequence length="566" mass="59794">MRARVNGQPRRVPMIAAGAAIAAALLAPLPAAAAVSRDDTPSGYTRYVRARAADAAGRTELAARGYAAVLAETPDDSVLALRTYRQAIAAGDRPLATRTARMLDARKLLPADGRLLLLADALLAADWKAATLATDRIEQEGVYGFAVPVLRGWIAQGSRKGDPFVALDAARSGGPIAMAYAAEHRALIALATGRIDEGVAAVKALSTGGGGRAVRLQLAAASALAKRGDRAGALAMIAGNDGTLTAARKIVTDGRPLPGGVDGPAEGIAALLTRTAVDINRERVTPVSLTLARLATFLAPGNAENWLVTSEILSAGEQYESALAALEQVKPGDPFEEAARFSRVQLLVRRGEPEKALGEALAMARAGNTADDWVRVGQVQTELERHAEAADSYGKALALADKAGATGDRWALLLQRGSALDRSGNWPAARFLLEEAVRIAPDQASALNYLGYAQLERRINLPEAEKLIERASRLRPDDAAITDSLGWTYYLRGDVPKAIATLEAAVSSEPAEPTINEHLGDAYWTIGRRLEARYAWRAALVFAEAKDAPRIRSKIDTGWSPAVAAP</sequence>